<dbReference type="Gene3D" id="1.20.140.150">
    <property type="match status" value="1"/>
</dbReference>
<protein>
    <submittedName>
        <fullName evidence="2">Uncharacterized protein</fullName>
    </submittedName>
</protein>
<feature type="transmembrane region" description="Helical" evidence="1">
    <location>
        <begin position="73"/>
        <end position="98"/>
    </location>
</feature>
<dbReference type="Proteomes" id="UP000507470">
    <property type="component" value="Unassembled WGS sequence"/>
</dbReference>
<evidence type="ECO:0000313" key="3">
    <source>
        <dbReference type="Proteomes" id="UP000507470"/>
    </source>
</evidence>
<sequence length="210" mass="23177">MIALGLAGATLAKAVKWTYYNKAIEYAPQVIFYIDAYQNLWTSHDPWSGNTDPKYLQAFQQIKDDSWRSLPRLLILTTLGLGALSLVILLLASLIPLLKKKPLVINSCRITSSAISLGTGVILVYALTYYESHYQSILHKNFDDPTSQYPHKDNTSTGFYMAAIAATLNFLSAVVNIANVVILFITGSSTITPVCGLQQTKNETKNSEQP</sequence>
<keyword evidence="3" id="KW-1185">Reference proteome</keyword>
<name>A0A6J8CJE2_MYTCO</name>
<feature type="transmembrane region" description="Helical" evidence="1">
    <location>
        <begin position="159"/>
        <end position="185"/>
    </location>
</feature>
<reference evidence="2 3" key="1">
    <citation type="submission" date="2020-06" db="EMBL/GenBank/DDBJ databases">
        <authorList>
            <person name="Li R."/>
            <person name="Bekaert M."/>
        </authorList>
    </citation>
    <scope>NUCLEOTIDE SEQUENCE [LARGE SCALE GENOMIC DNA]</scope>
    <source>
        <strain evidence="3">wild</strain>
    </source>
</reference>
<evidence type="ECO:0000256" key="1">
    <source>
        <dbReference type="SAM" id="Phobius"/>
    </source>
</evidence>
<keyword evidence="1" id="KW-0812">Transmembrane</keyword>
<gene>
    <name evidence="2" type="ORF">MCOR_29932</name>
</gene>
<evidence type="ECO:0000313" key="2">
    <source>
        <dbReference type="EMBL" id="CAC5395247.1"/>
    </source>
</evidence>
<organism evidence="2 3">
    <name type="scientific">Mytilus coruscus</name>
    <name type="common">Sea mussel</name>
    <dbReference type="NCBI Taxonomy" id="42192"/>
    <lineage>
        <taxon>Eukaryota</taxon>
        <taxon>Metazoa</taxon>
        <taxon>Spiralia</taxon>
        <taxon>Lophotrochozoa</taxon>
        <taxon>Mollusca</taxon>
        <taxon>Bivalvia</taxon>
        <taxon>Autobranchia</taxon>
        <taxon>Pteriomorphia</taxon>
        <taxon>Mytilida</taxon>
        <taxon>Mytiloidea</taxon>
        <taxon>Mytilidae</taxon>
        <taxon>Mytilinae</taxon>
        <taxon>Mytilus</taxon>
    </lineage>
</organism>
<accession>A0A6J8CJE2</accession>
<feature type="transmembrane region" description="Helical" evidence="1">
    <location>
        <begin position="110"/>
        <end position="130"/>
    </location>
</feature>
<keyword evidence="1" id="KW-0472">Membrane</keyword>
<keyword evidence="1" id="KW-1133">Transmembrane helix</keyword>
<dbReference type="EMBL" id="CACVKT020005451">
    <property type="protein sequence ID" value="CAC5395247.1"/>
    <property type="molecule type" value="Genomic_DNA"/>
</dbReference>
<dbReference type="AlphaFoldDB" id="A0A6J8CJE2"/>
<proteinExistence type="predicted"/>